<gene>
    <name evidence="3" type="ORF">WMO38_14205</name>
</gene>
<dbReference type="SMART" id="SM00530">
    <property type="entry name" value="HTH_XRE"/>
    <property type="match status" value="1"/>
</dbReference>
<dbReference type="PROSITE" id="PS50943">
    <property type="entry name" value="HTH_CROC1"/>
    <property type="match status" value="1"/>
</dbReference>
<organism evidence="3 4">
    <name type="scientific">Lachnospira intestinalis</name>
    <dbReference type="NCBI Taxonomy" id="3133158"/>
    <lineage>
        <taxon>Bacteria</taxon>
        <taxon>Bacillati</taxon>
        <taxon>Bacillota</taxon>
        <taxon>Clostridia</taxon>
        <taxon>Lachnospirales</taxon>
        <taxon>Lachnospiraceae</taxon>
        <taxon>Lachnospira</taxon>
    </lineage>
</organism>
<dbReference type="PANTHER" id="PTHR46558">
    <property type="entry name" value="TRACRIPTIONAL REGULATORY PROTEIN-RELATED-RELATED"/>
    <property type="match status" value="1"/>
</dbReference>
<accession>A0ABV1GRW9</accession>
<evidence type="ECO:0000259" key="2">
    <source>
        <dbReference type="PROSITE" id="PS50943"/>
    </source>
</evidence>
<keyword evidence="1" id="KW-0238">DNA-binding</keyword>
<evidence type="ECO:0000256" key="1">
    <source>
        <dbReference type="ARBA" id="ARBA00023125"/>
    </source>
</evidence>
<dbReference type="Proteomes" id="UP001480973">
    <property type="component" value="Unassembled WGS sequence"/>
</dbReference>
<evidence type="ECO:0000313" key="4">
    <source>
        <dbReference type="Proteomes" id="UP001480973"/>
    </source>
</evidence>
<feature type="domain" description="HTH cro/C1-type" evidence="2">
    <location>
        <begin position="17"/>
        <end position="71"/>
    </location>
</feature>
<comment type="caution">
    <text evidence="3">The sequence shown here is derived from an EMBL/GenBank/DDBJ whole genome shotgun (WGS) entry which is preliminary data.</text>
</comment>
<evidence type="ECO:0000313" key="3">
    <source>
        <dbReference type="EMBL" id="MEQ2536254.1"/>
    </source>
</evidence>
<dbReference type="InterPro" id="IPR001387">
    <property type="entry name" value="Cro/C1-type_HTH"/>
</dbReference>
<dbReference type="PANTHER" id="PTHR46558:SF11">
    <property type="entry name" value="HTH-TYPE TRANSCRIPTIONAL REGULATOR XRE"/>
    <property type="match status" value="1"/>
</dbReference>
<dbReference type="EMBL" id="JBBMES010000026">
    <property type="protein sequence ID" value="MEQ2536254.1"/>
    <property type="molecule type" value="Genomic_DNA"/>
</dbReference>
<keyword evidence="4" id="KW-1185">Reference proteome</keyword>
<name>A0ABV1GRW9_9FIRM</name>
<dbReference type="Pfam" id="PF01381">
    <property type="entry name" value="HTH_3"/>
    <property type="match status" value="1"/>
</dbReference>
<reference evidence="3 4" key="1">
    <citation type="submission" date="2024-03" db="EMBL/GenBank/DDBJ databases">
        <title>Human intestinal bacterial collection.</title>
        <authorList>
            <person name="Pauvert C."/>
            <person name="Hitch T.C.A."/>
            <person name="Clavel T."/>
        </authorList>
    </citation>
    <scope>NUCLEOTIDE SEQUENCE [LARGE SCALE GENOMIC DNA]</scope>
    <source>
        <strain evidence="3 4">CLA-JM-H10</strain>
    </source>
</reference>
<protein>
    <submittedName>
        <fullName evidence="3">Helix-turn-helix transcriptional regulator</fullName>
    </submittedName>
</protein>
<sequence length="118" mass="13984">MEIQDEVFDAEQMGRQLKKLRNASKLSQERFAERLGMSRDTIYNYEKGKTAIPHDLIKRLCQEFNVSADYFYFNIDKPLIEPINISDSFDRTLQECTDFEKQQLMDMLNIIRRKPVAV</sequence>
<proteinExistence type="predicted"/>
<dbReference type="CDD" id="cd00093">
    <property type="entry name" value="HTH_XRE"/>
    <property type="match status" value="1"/>
</dbReference>